<evidence type="ECO:0000313" key="1">
    <source>
        <dbReference type="EMBL" id="MBX51730.1"/>
    </source>
</evidence>
<proteinExistence type="predicted"/>
<reference evidence="1" key="1">
    <citation type="submission" date="2018-02" db="EMBL/GenBank/DDBJ databases">
        <title>Rhizophora mucronata_Transcriptome.</title>
        <authorList>
            <person name="Meera S.P."/>
            <person name="Sreeshan A."/>
            <person name="Augustine A."/>
        </authorList>
    </citation>
    <scope>NUCLEOTIDE SEQUENCE</scope>
    <source>
        <tissue evidence="1">Leaf</tissue>
    </source>
</reference>
<dbReference type="AlphaFoldDB" id="A0A2P2PAD2"/>
<organism evidence="1">
    <name type="scientific">Rhizophora mucronata</name>
    <name type="common">Asiatic mangrove</name>
    <dbReference type="NCBI Taxonomy" id="61149"/>
    <lineage>
        <taxon>Eukaryota</taxon>
        <taxon>Viridiplantae</taxon>
        <taxon>Streptophyta</taxon>
        <taxon>Embryophyta</taxon>
        <taxon>Tracheophyta</taxon>
        <taxon>Spermatophyta</taxon>
        <taxon>Magnoliopsida</taxon>
        <taxon>eudicotyledons</taxon>
        <taxon>Gunneridae</taxon>
        <taxon>Pentapetalae</taxon>
        <taxon>rosids</taxon>
        <taxon>fabids</taxon>
        <taxon>Malpighiales</taxon>
        <taxon>Rhizophoraceae</taxon>
        <taxon>Rhizophora</taxon>
    </lineage>
</organism>
<name>A0A2P2PAD2_RHIMU</name>
<protein>
    <submittedName>
        <fullName evidence="1">Uncharacterized protein</fullName>
    </submittedName>
</protein>
<accession>A0A2P2PAD2</accession>
<sequence>MFFRCDHFVPIVVSFAKGPDVGNFYNLSHILFLVNQCKIFRKMIGDNLQRISQQL</sequence>
<dbReference type="EMBL" id="GGEC01071246">
    <property type="protein sequence ID" value="MBX51730.1"/>
    <property type="molecule type" value="Transcribed_RNA"/>
</dbReference>